<protein>
    <submittedName>
        <fullName evidence="2">Globin</fullName>
    </submittedName>
</protein>
<sequence>MENEKQNKTLDSIPMFSLQGNDVDSGSGWHSHSVKLSSTRYSTSRDSEIDLQIPTICVSGDRRTSISSQLRFSRTFSTDSLDSLEKQCLKEFRRQRFLMEDHDDKSPTETSPSTLLSPSSSTYPSLRNVGRSKTDPGGSENVTNQSQKCPFSGLSFDASKLGVSMDATSLKRSTPDLLDNVKPKTLKDIIGISSYQAKGLLQCWPNIYATGTSGIFASQLYSNLCRRNPKAKTILQKADGVAVFSQSGTDCTSMHVKLTLELIDTIIRNLDSNPTNIISYLTEIGQSHKALKDEGMSIALWDDFGDAILDGVRKNDLVRRHKELRRAWLAIIAFITDNIKQGHTSFRASPSSNDLNDQRKKETITDAFL</sequence>
<proteinExistence type="predicted"/>
<organism evidence="1 2">
    <name type="scientific">Panagrolaimus sp. JU765</name>
    <dbReference type="NCBI Taxonomy" id="591449"/>
    <lineage>
        <taxon>Eukaryota</taxon>
        <taxon>Metazoa</taxon>
        <taxon>Ecdysozoa</taxon>
        <taxon>Nematoda</taxon>
        <taxon>Chromadorea</taxon>
        <taxon>Rhabditida</taxon>
        <taxon>Tylenchina</taxon>
        <taxon>Panagrolaimomorpha</taxon>
        <taxon>Panagrolaimoidea</taxon>
        <taxon>Panagrolaimidae</taxon>
        <taxon>Panagrolaimus</taxon>
    </lineage>
</organism>
<accession>A0AC34QWU1</accession>
<name>A0AC34QWU1_9BILA</name>
<evidence type="ECO:0000313" key="1">
    <source>
        <dbReference type="Proteomes" id="UP000887576"/>
    </source>
</evidence>
<dbReference type="Proteomes" id="UP000887576">
    <property type="component" value="Unplaced"/>
</dbReference>
<dbReference type="WBParaSite" id="JU765_v2.g20034.t1">
    <property type="protein sequence ID" value="JU765_v2.g20034.t1"/>
    <property type="gene ID" value="JU765_v2.g20034"/>
</dbReference>
<evidence type="ECO:0000313" key="2">
    <source>
        <dbReference type="WBParaSite" id="JU765_v2.g20034.t1"/>
    </source>
</evidence>
<reference evidence="2" key="1">
    <citation type="submission" date="2022-11" db="UniProtKB">
        <authorList>
            <consortium name="WormBaseParasite"/>
        </authorList>
    </citation>
    <scope>IDENTIFICATION</scope>
</reference>